<dbReference type="AlphaFoldDB" id="A0A392UEI4"/>
<feature type="non-terminal residue" evidence="1">
    <location>
        <position position="1"/>
    </location>
</feature>
<proteinExistence type="predicted"/>
<reference evidence="1 2" key="1">
    <citation type="journal article" date="2018" name="Front. Plant Sci.">
        <title>Red Clover (Trifolium pratense) and Zigzag Clover (T. medium) - A Picture of Genomic Similarities and Differences.</title>
        <authorList>
            <person name="Dluhosova J."/>
            <person name="Istvanek J."/>
            <person name="Nedelnik J."/>
            <person name="Repkova J."/>
        </authorList>
    </citation>
    <scope>NUCLEOTIDE SEQUENCE [LARGE SCALE GENOMIC DNA]</scope>
    <source>
        <strain evidence="2">cv. 10/8</strain>
        <tissue evidence="1">Leaf</tissue>
    </source>
</reference>
<name>A0A392UEI4_9FABA</name>
<accession>A0A392UEI4</accession>
<comment type="caution">
    <text evidence="1">The sequence shown here is derived from an EMBL/GenBank/DDBJ whole genome shotgun (WGS) entry which is preliminary data.</text>
</comment>
<keyword evidence="2" id="KW-1185">Reference proteome</keyword>
<organism evidence="1 2">
    <name type="scientific">Trifolium medium</name>
    <dbReference type="NCBI Taxonomy" id="97028"/>
    <lineage>
        <taxon>Eukaryota</taxon>
        <taxon>Viridiplantae</taxon>
        <taxon>Streptophyta</taxon>
        <taxon>Embryophyta</taxon>
        <taxon>Tracheophyta</taxon>
        <taxon>Spermatophyta</taxon>
        <taxon>Magnoliopsida</taxon>
        <taxon>eudicotyledons</taxon>
        <taxon>Gunneridae</taxon>
        <taxon>Pentapetalae</taxon>
        <taxon>rosids</taxon>
        <taxon>fabids</taxon>
        <taxon>Fabales</taxon>
        <taxon>Fabaceae</taxon>
        <taxon>Papilionoideae</taxon>
        <taxon>50 kb inversion clade</taxon>
        <taxon>NPAAA clade</taxon>
        <taxon>Hologalegina</taxon>
        <taxon>IRL clade</taxon>
        <taxon>Trifolieae</taxon>
        <taxon>Trifolium</taxon>
    </lineage>
</organism>
<dbReference type="Proteomes" id="UP000265520">
    <property type="component" value="Unassembled WGS sequence"/>
</dbReference>
<dbReference type="EMBL" id="LXQA010806835">
    <property type="protein sequence ID" value="MCI71923.1"/>
    <property type="molecule type" value="Genomic_DNA"/>
</dbReference>
<evidence type="ECO:0000313" key="1">
    <source>
        <dbReference type="EMBL" id="MCI71923.1"/>
    </source>
</evidence>
<protein>
    <submittedName>
        <fullName evidence="1">Uncharacterized protein</fullName>
    </submittedName>
</protein>
<sequence length="50" mass="5347">RGRDDEVGLSFPPMLDEGTLRPADGILLNQGEEYVPRGAGRFGKASSQGE</sequence>
<evidence type="ECO:0000313" key="2">
    <source>
        <dbReference type="Proteomes" id="UP000265520"/>
    </source>
</evidence>